<evidence type="ECO:0000313" key="3">
    <source>
        <dbReference type="Proteomes" id="UP000092321"/>
    </source>
</evidence>
<reference evidence="3" key="1">
    <citation type="journal article" date="2016" name="Proc. Natl. Acad. Sci. U.S.A.">
        <title>Comparative genomics of biotechnologically important yeasts.</title>
        <authorList>
            <person name="Riley R."/>
            <person name="Haridas S."/>
            <person name="Wolfe K.H."/>
            <person name="Lopes M.R."/>
            <person name="Hittinger C.T."/>
            <person name="Goeker M."/>
            <person name="Salamov A.A."/>
            <person name="Wisecaver J.H."/>
            <person name="Long T.M."/>
            <person name="Calvey C.H."/>
            <person name="Aerts A.L."/>
            <person name="Barry K.W."/>
            <person name="Choi C."/>
            <person name="Clum A."/>
            <person name="Coughlan A.Y."/>
            <person name="Deshpande S."/>
            <person name="Douglass A.P."/>
            <person name="Hanson S.J."/>
            <person name="Klenk H.-P."/>
            <person name="LaButti K.M."/>
            <person name="Lapidus A."/>
            <person name="Lindquist E.A."/>
            <person name="Lipzen A.M."/>
            <person name="Meier-Kolthoff J.P."/>
            <person name="Ohm R.A."/>
            <person name="Otillar R.P."/>
            <person name="Pangilinan J.L."/>
            <person name="Peng Y."/>
            <person name="Rokas A."/>
            <person name="Rosa C.A."/>
            <person name="Scheuner C."/>
            <person name="Sibirny A.A."/>
            <person name="Slot J.C."/>
            <person name="Stielow J.B."/>
            <person name="Sun H."/>
            <person name="Kurtzman C.P."/>
            <person name="Blackwell M."/>
            <person name="Grigoriev I.V."/>
            <person name="Jeffries T.W."/>
        </authorList>
    </citation>
    <scope>NUCLEOTIDE SEQUENCE [LARGE SCALE GENOMIC DNA]</scope>
    <source>
        <strain evidence="3">NRRL Y-1626</strain>
    </source>
</reference>
<proteinExistence type="predicted"/>
<name>A0A1B7TCI6_9ASCO</name>
<keyword evidence="3" id="KW-1185">Reference proteome</keyword>
<evidence type="ECO:0000313" key="2">
    <source>
        <dbReference type="EMBL" id="OBA26423.1"/>
    </source>
</evidence>
<gene>
    <name evidence="2" type="ORF">HANVADRAFT_80628</name>
</gene>
<comment type="caution">
    <text evidence="2">The sequence shown here is derived from an EMBL/GenBank/DDBJ whole genome shotgun (WGS) entry which is preliminary data.</text>
</comment>
<keyword evidence="1" id="KW-0812">Transmembrane</keyword>
<keyword evidence="1" id="KW-1133">Transmembrane helix</keyword>
<dbReference type="AlphaFoldDB" id="A0A1B7TCI6"/>
<accession>A0A1B7TCI6</accession>
<dbReference type="Proteomes" id="UP000092321">
    <property type="component" value="Unassembled WGS sequence"/>
</dbReference>
<organism evidence="2 3">
    <name type="scientific">Hanseniaspora valbyensis NRRL Y-1626</name>
    <dbReference type="NCBI Taxonomy" id="766949"/>
    <lineage>
        <taxon>Eukaryota</taxon>
        <taxon>Fungi</taxon>
        <taxon>Dikarya</taxon>
        <taxon>Ascomycota</taxon>
        <taxon>Saccharomycotina</taxon>
        <taxon>Saccharomycetes</taxon>
        <taxon>Saccharomycodales</taxon>
        <taxon>Saccharomycodaceae</taxon>
        <taxon>Hanseniaspora</taxon>
    </lineage>
</organism>
<keyword evidence="1" id="KW-0472">Membrane</keyword>
<protein>
    <submittedName>
        <fullName evidence="2">Uncharacterized protein</fullName>
    </submittedName>
</protein>
<feature type="transmembrane region" description="Helical" evidence="1">
    <location>
        <begin position="17"/>
        <end position="40"/>
    </location>
</feature>
<sequence length="63" mass="7617">MFTYNCIIFFFFTILKLFYLFCFLSAQITGFFNIFVVLSLSYEKKIYTMYIFSVGKKKEMLTL</sequence>
<dbReference type="EMBL" id="LXPE01000018">
    <property type="protein sequence ID" value="OBA26423.1"/>
    <property type="molecule type" value="Genomic_DNA"/>
</dbReference>
<evidence type="ECO:0000256" key="1">
    <source>
        <dbReference type="SAM" id="Phobius"/>
    </source>
</evidence>